<feature type="transmembrane region" description="Helical" evidence="2">
    <location>
        <begin position="40"/>
        <end position="57"/>
    </location>
</feature>
<dbReference type="NCBIfam" id="NF047864">
    <property type="entry name" value="CBU_0592_membra"/>
    <property type="match status" value="1"/>
</dbReference>
<keyword evidence="2" id="KW-0472">Membrane</keyword>
<feature type="region of interest" description="Disordered" evidence="1">
    <location>
        <begin position="89"/>
        <end position="109"/>
    </location>
</feature>
<protein>
    <recommendedName>
        <fullName evidence="3">CBU-0592-like domain-containing protein</fullName>
    </recommendedName>
</protein>
<keyword evidence="2" id="KW-0812">Transmembrane</keyword>
<evidence type="ECO:0000313" key="5">
    <source>
        <dbReference type="Proteomes" id="UP000199630"/>
    </source>
</evidence>
<dbReference type="Proteomes" id="UP000199630">
    <property type="component" value="Unassembled WGS sequence"/>
</dbReference>
<organism evidence="4 5">
    <name type="scientific">Celeribacter neptunius</name>
    <dbReference type="NCBI Taxonomy" id="588602"/>
    <lineage>
        <taxon>Bacteria</taxon>
        <taxon>Pseudomonadati</taxon>
        <taxon>Pseudomonadota</taxon>
        <taxon>Alphaproteobacteria</taxon>
        <taxon>Rhodobacterales</taxon>
        <taxon>Roseobacteraceae</taxon>
        <taxon>Celeribacter</taxon>
    </lineage>
</organism>
<feature type="domain" description="CBU-0592-like" evidence="3">
    <location>
        <begin position="13"/>
        <end position="85"/>
    </location>
</feature>
<evidence type="ECO:0000259" key="3">
    <source>
        <dbReference type="Pfam" id="PF26604"/>
    </source>
</evidence>
<dbReference type="InterPro" id="IPR058058">
    <property type="entry name" value="CBU_0592-like"/>
</dbReference>
<keyword evidence="5" id="KW-1185">Reference proteome</keyword>
<evidence type="ECO:0000313" key="4">
    <source>
        <dbReference type="EMBL" id="SFJ20717.1"/>
    </source>
</evidence>
<reference evidence="5" key="1">
    <citation type="submission" date="2016-10" db="EMBL/GenBank/DDBJ databases">
        <authorList>
            <person name="Varghese N."/>
            <person name="Submissions S."/>
        </authorList>
    </citation>
    <scope>NUCLEOTIDE SEQUENCE [LARGE SCALE GENOMIC DNA]</scope>
    <source>
        <strain evidence="5">DSM 26471</strain>
    </source>
</reference>
<sequence>MSFYVFDMPLLCRAIGVVGSVIYVGGFAALQMHWIESKGLAYSLSKIVGALFILVSLSVDFNLASAITQLCFLSFGLYGLTLRLKDRNAPKRSAAEWGGNPKPLGVTDL</sequence>
<dbReference type="Pfam" id="PF26604">
    <property type="entry name" value="CBU_0592"/>
    <property type="match status" value="1"/>
</dbReference>
<feature type="transmembrane region" description="Helical" evidence="2">
    <location>
        <begin position="63"/>
        <end position="82"/>
    </location>
</feature>
<name>A0A1I3PH93_9RHOB</name>
<dbReference type="STRING" id="588602.SAMN04487991_1675"/>
<dbReference type="RefSeq" id="WP_090059910.1">
    <property type="nucleotide sequence ID" value="NZ_FORH01000002.1"/>
</dbReference>
<dbReference type="AlphaFoldDB" id="A0A1I3PH93"/>
<feature type="transmembrane region" description="Helical" evidence="2">
    <location>
        <begin position="6"/>
        <end position="28"/>
    </location>
</feature>
<evidence type="ECO:0000256" key="1">
    <source>
        <dbReference type="SAM" id="MobiDB-lite"/>
    </source>
</evidence>
<dbReference type="OrthoDB" id="7875009at2"/>
<evidence type="ECO:0000256" key="2">
    <source>
        <dbReference type="SAM" id="Phobius"/>
    </source>
</evidence>
<proteinExistence type="predicted"/>
<accession>A0A1I3PH93</accession>
<dbReference type="EMBL" id="FORH01000002">
    <property type="protein sequence ID" value="SFJ20717.1"/>
    <property type="molecule type" value="Genomic_DNA"/>
</dbReference>
<keyword evidence="2" id="KW-1133">Transmembrane helix</keyword>
<gene>
    <name evidence="4" type="ORF">SAMN04487991_1675</name>
</gene>